<evidence type="ECO:0000313" key="8">
    <source>
        <dbReference type="Proteomes" id="UP000651010"/>
    </source>
</evidence>
<sequence length="531" mass="58544">MSYISIEKNDSRYETLKKGFNQRWPVDGAEAQAIYVCRTVEDAQQALQQAVSSGLRPTIRSGGHCYEGFVSNNPDGVIIDVGFLTELSVDDTVYRIGAGNQNWDGYVNMFKLTGSAPPGGSCYSVGSGGHIVGGGYGLLSRLHGLTVDWLKAVELLTVSGGQVQRQLVSASNEPELFKLCRGGGGGNAGIITSYHFEPLPEAPAQVALLVKQYPWSQFAKDKPRFKKFLMAYSNFMKQADLDPETYGLFTLFKLTHISAGNIGLVVQYTDSNGKLDNIQPLVDLIKAMDSVAKSVPVSTYIPGTGPNPFTQQRHPLRVAGGDLPVGTVVYDWLYATQTVNGSGNNQRGKYKSSYMKEAFAEAEMEALFKYLVETYPDDSDFSQSLVQVDSYGGAINHIAKGNNGFDPSKNGTAVFQRNSVMKLQYQTYWTDRAQDDKHVQWLRDFYYEVHQEHGYNGTPCPESVANPNSRYEGCYIGYPDIDMLTGKVPGAANYNWGELYYGKLYEQLVAIKNKYDPDGIFKFSMALGATP</sequence>
<accession>A0ABR9G5K6</accession>
<dbReference type="Pfam" id="PF08031">
    <property type="entry name" value="BBE"/>
    <property type="match status" value="1"/>
</dbReference>
<protein>
    <submittedName>
        <fullName evidence="7">FAD-binding protein</fullName>
    </submittedName>
</protein>
<dbReference type="InterPro" id="IPR050416">
    <property type="entry name" value="FAD-linked_Oxidoreductase"/>
</dbReference>
<organism evidence="7 8">
    <name type="scientific">Dyella acidiphila</name>
    <dbReference type="NCBI Taxonomy" id="2775866"/>
    <lineage>
        <taxon>Bacteria</taxon>
        <taxon>Pseudomonadati</taxon>
        <taxon>Pseudomonadota</taxon>
        <taxon>Gammaproteobacteria</taxon>
        <taxon>Lysobacterales</taxon>
        <taxon>Rhodanobacteraceae</taxon>
        <taxon>Dyella</taxon>
    </lineage>
</organism>
<dbReference type="InterPro" id="IPR016166">
    <property type="entry name" value="FAD-bd_PCMH"/>
</dbReference>
<dbReference type="Gene3D" id="3.30.465.10">
    <property type="match status" value="1"/>
</dbReference>
<dbReference type="PROSITE" id="PS51387">
    <property type="entry name" value="FAD_PCMH"/>
    <property type="match status" value="1"/>
</dbReference>
<dbReference type="Gene3D" id="3.40.462.20">
    <property type="match status" value="1"/>
</dbReference>
<comment type="similarity">
    <text evidence="2">Belongs to the oxygen-dependent FAD-linked oxidoreductase family.</text>
</comment>
<dbReference type="InterPro" id="IPR012951">
    <property type="entry name" value="BBE"/>
</dbReference>
<evidence type="ECO:0000256" key="4">
    <source>
        <dbReference type="ARBA" id="ARBA00022827"/>
    </source>
</evidence>
<dbReference type="EMBL" id="JACZZA010000001">
    <property type="protein sequence ID" value="MBE1159319.1"/>
    <property type="molecule type" value="Genomic_DNA"/>
</dbReference>
<dbReference type="RefSeq" id="WP_192554150.1">
    <property type="nucleotide sequence ID" value="NZ_JACZZA010000001.1"/>
</dbReference>
<evidence type="ECO:0000256" key="5">
    <source>
        <dbReference type="ARBA" id="ARBA00023002"/>
    </source>
</evidence>
<keyword evidence="4" id="KW-0274">FAD</keyword>
<feature type="domain" description="FAD-binding PCMH-type" evidence="6">
    <location>
        <begin position="27"/>
        <end position="201"/>
    </location>
</feature>
<keyword evidence="3" id="KW-0285">Flavoprotein</keyword>
<gene>
    <name evidence="7" type="ORF">IGX34_02905</name>
</gene>
<dbReference type="InterPro" id="IPR006094">
    <property type="entry name" value="Oxid_FAD_bind_N"/>
</dbReference>
<dbReference type="Pfam" id="PF01565">
    <property type="entry name" value="FAD_binding_4"/>
    <property type="match status" value="1"/>
</dbReference>
<name>A0ABR9G5K6_9GAMM</name>
<dbReference type="Proteomes" id="UP000651010">
    <property type="component" value="Unassembled WGS sequence"/>
</dbReference>
<evidence type="ECO:0000259" key="6">
    <source>
        <dbReference type="PROSITE" id="PS51387"/>
    </source>
</evidence>
<dbReference type="InterPro" id="IPR016169">
    <property type="entry name" value="FAD-bd_PCMH_sub2"/>
</dbReference>
<keyword evidence="8" id="KW-1185">Reference proteome</keyword>
<evidence type="ECO:0000256" key="2">
    <source>
        <dbReference type="ARBA" id="ARBA00005466"/>
    </source>
</evidence>
<dbReference type="PANTHER" id="PTHR42973">
    <property type="entry name" value="BINDING OXIDOREDUCTASE, PUTATIVE (AFU_ORTHOLOGUE AFUA_1G17690)-RELATED"/>
    <property type="match status" value="1"/>
</dbReference>
<dbReference type="InterPro" id="IPR036318">
    <property type="entry name" value="FAD-bd_PCMH-like_sf"/>
</dbReference>
<evidence type="ECO:0000313" key="7">
    <source>
        <dbReference type="EMBL" id="MBE1159319.1"/>
    </source>
</evidence>
<keyword evidence="5" id="KW-0560">Oxidoreductase</keyword>
<reference evidence="7 8" key="1">
    <citation type="submission" date="2020-09" db="EMBL/GenBank/DDBJ databases">
        <title>Dyella sp. 7MK23 isolated from forest soil.</title>
        <authorList>
            <person name="Fu J."/>
        </authorList>
    </citation>
    <scope>NUCLEOTIDE SEQUENCE [LARGE SCALE GENOMIC DNA]</scope>
    <source>
        <strain evidence="7 8">7MK23</strain>
    </source>
</reference>
<evidence type="ECO:0000256" key="3">
    <source>
        <dbReference type="ARBA" id="ARBA00022630"/>
    </source>
</evidence>
<dbReference type="PANTHER" id="PTHR42973:SF39">
    <property type="entry name" value="FAD-BINDING PCMH-TYPE DOMAIN-CONTAINING PROTEIN"/>
    <property type="match status" value="1"/>
</dbReference>
<dbReference type="SUPFAM" id="SSF56176">
    <property type="entry name" value="FAD-binding/transporter-associated domain-like"/>
    <property type="match status" value="1"/>
</dbReference>
<comment type="caution">
    <text evidence="7">The sequence shown here is derived from an EMBL/GenBank/DDBJ whole genome shotgun (WGS) entry which is preliminary data.</text>
</comment>
<comment type="cofactor">
    <cofactor evidence="1">
        <name>FAD</name>
        <dbReference type="ChEBI" id="CHEBI:57692"/>
    </cofactor>
</comment>
<evidence type="ECO:0000256" key="1">
    <source>
        <dbReference type="ARBA" id="ARBA00001974"/>
    </source>
</evidence>
<proteinExistence type="inferred from homology"/>